<dbReference type="InterPro" id="IPR051534">
    <property type="entry name" value="CBASS_pafABC_assoc_protein"/>
</dbReference>
<accession>A0A6J6YR55</accession>
<dbReference type="Pfam" id="PF13280">
    <property type="entry name" value="WYL"/>
    <property type="match status" value="1"/>
</dbReference>
<feature type="domain" description="WYL" evidence="1">
    <location>
        <begin position="145"/>
        <end position="209"/>
    </location>
</feature>
<evidence type="ECO:0000313" key="3">
    <source>
        <dbReference type="EMBL" id="CAB4810753.1"/>
    </source>
</evidence>
<dbReference type="AlphaFoldDB" id="A0A6J6YR55"/>
<organism evidence="3">
    <name type="scientific">freshwater metagenome</name>
    <dbReference type="NCBI Taxonomy" id="449393"/>
    <lineage>
        <taxon>unclassified sequences</taxon>
        <taxon>metagenomes</taxon>
        <taxon>ecological metagenomes</taxon>
    </lineage>
</organism>
<proteinExistence type="predicted"/>
<feature type="domain" description="PafC HTH" evidence="2">
    <location>
        <begin position="9"/>
        <end position="115"/>
    </location>
</feature>
<dbReference type="PANTHER" id="PTHR34580">
    <property type="match status" value="1"/>
</dbReference>
<evidence type="ECO:0000259" key="1">
    <source>
        <dbReference type="Pfam" id="PF13280"/>
    </source>
</evidence>
<evidence type="ECO:0000259" key="2">
    <source>
        <dbReference type="Pfam" id="PF19187"/>
    </source>
</evidence>
<dbReference type="InterPro" id="IPR028349">
    <property type="entry name" value="PafC-like"/>
</dbReference>
<dbReference type="PIRSF" id="PIRSF016838">
    <property type="entry name" value="PafC"/>
    <property type="match status" value="1"/>
</dbReference>
<dbReference type="PROSITE" id="PS52050">
    <property type="entry name" value="WYL"/>
    <property type="match status" value="1"/>
</dbReference>
<sequence>MVNKLADNQVARLLDLVPYLTLNQGVALEKIALDFNISKSDVLNDLNTLWMCGLPGYTPLELIDLSFETGFVWIRNAEVLSNPRKLTNSEVGAIIVGLSILREIIGPDSSHNKLVEDLSSRLSIKSEIIAPTVVKAEVSASLREMIYSAMKNNESLKISYHSFSRDEISIRDIIPLSFSYEANHEYVYSFCQLSQDFRVFRLDRIVEADVNQKFLDISNRQEKTSDSSIDVSIRVLANLRKIAETFNNNDLLNAQSGNQLQIKAFNSEWIVRTISSFQGTAAVTQPLEIRNLIANRAQNALNLYL</sequence>
<dbReference type="Pfam" id="PF19187">
    <property type="entry name" value="HTH_PafC"/>
    <property type="match status" value="1"/>
</dbReference>
<gene>
    <name evidence="3" type="ORF">UFOPK3124_00380</name>
    <name evidence="4" type="ORF">UFOPK3480_00027</name>
</gene>
<reference evidence="3" key="1">
    <citation type="submission" date="2020-05" db="EMBL/GenBank/DDBJ databases">
        <authorList>
            <person name="Chiriac C."/>
            <person name="Salcher M."/>
            <person name="Ghai R."/>
            <person name="Kavagutti S V."/>
        </authorList>
    </citation>
    <scope>NUCLEOTIDE SEQUENCE</scope>
</reference>
<dbReference type="InterPro" id="IPR043839">
    <property type="entry name" value="PafC_HTH"/>
</dbReference>
<dbReference type="EMBL" id="CAFAAY010000016">
    <property type="protein sequence ID" value="CAB4810753.1"/>
    <property type="molecule type" value="Genomic_DNA"/>
</dbReference>
<evidence type="ECO:0000313" key="4">
    <source>
        <dbReference type="EMBL" id="CAB4875901.1"/>
    </source>
</evidence>
<dbReference type="PANTHER" id="PTHR34580:SF1">
    <property type="entry name" value="PROTEIN PAFC"/>
    <property type="match status" value="1"/>
</dbReference>
<dbReference type="InterPro" id="IPR026881">
    <property type="entry name" value="WYL_dom"/>
</dbReference>
<name>A0A6J6YR55_9ZZZZ</name>
<protein>
    <submittedName>
        <fullName evidence="3">Unannotated protein</fullName>
    </submittedName>
</protein>
<dbReference type="EMBL" id="CAFBLY010000001">
    <property type="protein sequence ID" value="CAB4875901.1"/>
    <property type="molecule type" value="Genomic_DNA"/>
</dbReference>